<protein>
    <submittedName>
        <fullName evidence="2">Uncharacterized protein</fullName>
    </submittedName>
</protein>
<dbReference type="EMBL" id="VTPC01001346">
    <property type="protein sequence ID" value="KAF2902291.1"/>
    <property type="molecule type" value="Genomic_DNA"/>
</dbReference>
<evidence type="ECO:0000256" key="1">
    <source>
        <dbReference type="SAM" id="SignalP"/>
    </source>
</evidence>
<evidence type="ECO:0000313" key="3">
    <source>
        <dbReference type="Proteomes" id="UP000801492"/>
    </source>
</evidence>
<dbReference type="AlphaFoldDB" id="A0A8K0DDT9"/>
<organism evidence="2 3">
    <name type="scientific">Ignelater luminosus</name>
    <name type="common">Cucubano</name>
    <name type="synonym">Pyrophorus luminosus</name>
    <dbReference type="NCBI Taxonomy" id="2038154"/>
    <lineage>
        <taxon>Eukaryota</taxon>
        <taxon>Metazoa</taxon>
        <taxon>Ecdysozoa</taxon>
        <taxon>Arthropoda</taxon>
        <taxon>Hexapoda</taxon>
        <taxon>Insecta</taxon>
        <taxon>Pterygota</taxon>
        <taxon>Neoptera</taxon>
        <taxon>Endopterygota</taxon>
        <taxon>Coleoptera</taxon>
        <taxon>Polyphaga</taxon>
        <taxon>Elateriformia</taxon>
        <taxon>Elateroidea</taxon>
        <taxon>Elateridae</taxon>
        <taxon>Agrypninae</taxon>
        <taxon>Pyrophorini</taxon>
        <taxon>Ignelater</taxon>
    </lineage>
</organism>
<keyword evidence="1" id="KW-0732">Signal</keyword>
<accession>A0A8K0DDT9</accession>
<reference evidence="2" key="1">
    <citation type="submission" date="2019-08" db="EMBL/GenBank/DDBJ databases">
        <title>The genome of the North American firefly Photinus pyralis.</title>
        <authorList>
            <consortium name="Photinus pyralis genome working group"/>
            <person name="Fallon T.R."/>
            <person name="Sander Lower S.E."/>
            <person name="Weng J.-K."/>
        </authorList>
    </citation>
    <scope>NUCLEOTIDE SEQUENCE</scope>
    <source>
        <strain evidence="2">TRF0915ILg1</strain>
        <tissue evidence="2">Whole body</tissue>
    </source>
</reference>
<gene>
    <name evidence="2" type="ORF">ILUMI_03899</name>
</gene>
<dbReference type="Proteomes" id="UP000801492">
    <property type="component" value="Unassembled WGS sequence"/>
</dbReference>
<name>A0A8K0DDT9_IGNLU</name>
<feature type="chain" id="PRO_5035419156" evidence="1">
    <location>
        <begin position="30"/>
        <end position="120"/>
    </location>
</feature>
<comment type="caution">
    <text evidence="2">The sequence shown here is derived from an EMBL/GenBank/DDBJ whole genome shotgun (WGS) entry which is preliminary data.</text>
</comment>
<evidence type="ECO:0000313" key="2">
    <source>
        <dbReference type="EMBL" id="KAF2902291.1"/>
    </source>
</evidence>
<proteinExistence type="predicted"/>
<feature type="non-terminal residue" evidence="2">
    <location>
        <position position="120"/>
    </location>
</feature>
<feature type="signal peptide" evidence="1">
    <location>
        <begin position="1"/>
        <end position="29"/>
    </location>
</feature>
<keyword evidence="3" id="KW-1185">Reference proteome</keyword>
<sequence>MVVRISAGLLRMLLYLQIATLLYVKEGNTQECRYSVYQQNLISCSNMATNKELRNQIDDTLSPYGNITWVINILELTQCNLLNLTINELSFLSELQELYIRNSNVSTLSSRNPDERINDN</sequence>